<dbReference type="RefSeq" id="WP_096353763.1">
    <property type="nucleotide sequence ID" value="NZ_AP014946.1"/>
</dbReference>
<dbReference type="KEGG" id="vgo:GJW-30_1_01523"/>
<accession>A0A0S3PSX6</accession>
<evidence type="ECO:0008006" key="5">
    <source>
        <dbReference type="Google" id="ProtNLM"/>
    </source>
</evidence>
<name>A0A0S3PSX6_9BRAD</name>
<evidence type="ECO:0000256" key="1">
    <source>
        <dbReference type="SAM" id="Phobius"/>
    </source>
</evidence>
<keyword evidence="1" id="KW-0472">Membrane</keyword>
<organism evidence="3 4">
    <name type="scientific">Variibacter gotjawalensis</name>
    <dbReference type="NCBI Taxonomy" id="1333996"/>
    <lineage>
        <taxon>Bacteria</taxon>
        <taxon>Pseudomonadati</taxon>
        <taxon>Pseudomonadota</taxon>
        <taxon>Alphaproteobacteria</taxon>
        <taxon>Hyphomicrobiales</taxon>
        <taxon>Nitrobacteraceae</taxon>
        <taxon>Variibacter</taxon>
    </lineage>
</organism>
<evidence type="ECO:0000256" key="2">
    <source>
        <dbReference type="SAM" id="SignalP"/>
    </source>
</evidence>
<feature type="chain" id="PRO_5006615701" description="Glycine zipper domain-containing protein" evidence="2">
    <location>
        <begin position="24"/>
        <end position="83"/>
    </location>
</feature>
<dbReference type="EMBL" id="AP014946">
    <property type="protein sequence ID" value="BAT58995.1"/>
    <property type="molecule type" value="Genomic_DNA"/>
</dbReference>
<keyword evidence="4" id="KW-1185">Reference proteome</keyword>
<proteinExistence type="predicted"/>
<protein>
    <recommendedName>
        <fullName evidence="5">Glycine zipper domain-containing protein</fullName>
    </recommendedName>
</protein>
<reference evidence="3 4" key="1">
    <citation type="submission" date="2015-08" db="EMBL/GenBank/DDBJ databases">
        <title>Investigation of the bacterial diversity of lava forest soil.</title>
        <authorList>
            <person name="Lee J.S."/>
        </authorList>
    </citation>
    <scope>NUCLEOTIDE SEQUENCE [LARGE SCALE GENOMIC DNA]</scope>
    <source>
        <strain evidence="3 4">GJW-30</strain>
    </source>
</reference>
<feature type="signal peptide" evidence="2">
    <location>
        <begin position="1"/>
        <end position="23"/>
    </location>
</feature>
<evidence type="ECO:0000313" key="3">
    <source>
        <dbReference type="EMBL" id="BAT58995.1"/>
    </source>
</evidence>
<evidence type="ECO:0000313" key="4">
    <source>
        <dbReference type="Proteomes" id="UP000236884"/>
    </source>
</evidence>
<keyword evidence="1" id="KW-1133">Transmembrane helix</keyword>
<dbReference type="Proteomes" id="UP000236884">
    <property type="component" value="Chromosome"/>
</dbReference>
<sequence>MRRIMMASIVAMSMVAAVPAANAQSERTLTGAAIGAGSGALIAGPVGAVAGGVIGATVGGPRLSSGGRRCWRNANGRRVCRRR</sequence>
<dbReference type="AlphaFoldDB" id="A0A0S3PSX6"/>
<keyword evidence="1" id="KW-0812">Transmembrane</keyword>
<feature type="transmembrane region" description="Helical" evidence="1">
    <location>
        <begin position="33"/>
        <end position="59"/>
    </location>
</feature>
<keyword evidence="2" id="KW-0732">Signal</keyword>
<gene>
    <name evidence="3" type="ORF">GJW-30_1_01523</name>
</gene>